<reference evidence="2 3" key="1">
    <citation type="journal article" date="2011" name="J. Gen. Appl. Microbiol.">
        <title>Draft genome sequencing of the enigmatic yeast Saitoella complicata.</title>
        <authorList>
            <person name="Nishida H."/>
            <person name="Hamamoto M."/>
            <person name="Sugiyama J."/>
        </authorList>
    </citation>
    <scope>NUCLEOTIDE SEQUENCE [LARGE SCALE GENOMIC DNA]</scope>
    <source>
        <strain evidence="2 3">NRRL Y-17804</strain>
    </source>
</reference>
<reference evidence="2 3" key="2">
    <citation type="journal article" date="2014" name="J. Gen. Appl. Microbiol.">
        <title>The early diverging ascomycetous budding yeast Saitoella complicata has three histone deacetylases belonging to the Clr6, Hos2, and Rpd3 lineages.</title>
        <authorList>
            <person name="Nishida H."/>
            <person name="Matsumoto T."/>
            <person name="Kondo S."/>
            <person name="Hamamoto M."/>
            <person name="Yoshikawa H."/>
        </authorList>
    </citation>
    <scope>NUCLEOTIDE SEQUENCE [LARGE SCALE GENOMIC DNA]</scope>
    <source>
        <strain evidence="2 3">NRRL Y-17804</strain>
    </source>
</reference>
<comment type="caution">
    <text evidence="2">The sequence shown here is derived from an EMBL/GenBank/DDBJ whole genome shotgun (WGS) entry which is preliminary data.</text>
</comment>
<name>A0A0E9N8F0_SAICN</name>
<reference evidence="2 3" key="3">
    <citation type="journal article" date="2015" name="Genome Announc.">
        <title>Draft Genome Sequence of the Archiascomycetous Yeast Saitoella complicata.</title>
        <authorList>
            <person name="Yamauchi K."/>
            <person name="Kondo S."/>
            <person name="Hamamoto M."/>
            <person name="Takahashi Y."/>
            <person name="Ogura Y."/>
            <person name="Hayashi T."/>
            <person name="Nishida H."/>
        </authorList>
    </citation>
    <scope>NUCLEOTIDE SEQUENCE [LARGE SCALE GENOMIC DNA]</scope>
    <source>
        <strain evidence="2 3">NRRL Y-17804</strain>
    </source>
</reference>
<accession>A0A0E9N8F0</accession>
<dbReference type="EMBL" id="BACD03000002">
    <property type="protein sequence ID" value="GAO46182.1"/>
    <property type="molecule type" value="Genomic_DNA"/>
</dbReference>
<dbReference type="AlphaFoldDB" id="A0A0E9N8F0"/>
<keyword evidence="1" id="KW-1133">Transmembrane helix</keyword>
<organism evidence="2 3">
    <name type="scientific">Saitoella complicata (strain BCRC 22490 / CBS 7301 / JCM 7358 / NBRC 10748 / NRRL Y-17804)</name>
    <dbReference type="NCBI Taxonomy" id="698492"/>
    <lineage>
        <taxon>Eukaryota</taxon>
        <taxon>Fungi</taxon>
        <taxon>Dikarya</taxon>
        <taxon>Ascomycota</taxon>
        <taxon>Taphrinomycotina</taxon>
        <taxon>Taphrinomycotina incertae sedis</taxon>
        <taxon>Saitoella</taxon>
    </lineage>
</organism>
<evidence type="ECO:0000313" key="2">
    <source>
        <dbReference type="EMBL" id="GAO46182.1"/>
    </source>
</evidence>
<dbReference type="Proteomes" id="UP000033140">
    <property type="component" value="Unassembled WGS sequence"/>
</dbReference>
<protein>
    <submittedName>
        <fullName evidence="2">Uncharacterized protein</fullName>
    </submittedName>
</protein>
<gene>
    <name evidence="2" type="ORF">G7K_0419-t1</name>
</gene>
<keyword evidence="3" id="KW-1185">Reference proteome</keyword>
<keyword evidence="1" id="KW-0812">Transmembrane</keyword>
<feature type="transmembrane region" description="Helical" evidence="1">
    <location>
        <begin position="56"/>
        <end position="79"/>
    </location>
</feature>
<evidence type="ECO:0000313" key="3">
    <source>
        <dbReference type="Proteomes" id="UP000033140"/>
    </source>
</evidence>
<feature type="transmembrane region" description="Helical" evidence="1">
    <location>
        <begin position="91"/>
        <end position="114"/>
    </location>
</feature>
<sequence length="205" mass="23253">MEETGGDEYENGSILLRFITNWAEVADVTARPISRLYWSLAHFINTHTLLEHLNGILLVLLTHAFFRTLCFLYLLTFFYLAPGPGGLPEVFPWALCFASWFYTLVGVNAIFVLIPGLRLERPWKSLWKLVWKAVVDFLAVTNRNAGLEGLEHVNISGLWITMSVVYSVGNGGVLWVRAMLEPSFTVWEPWEALDKVMKAAHKPGK</sequence>
<evidence type="ECO:0000256" key="1">
    <source>
        <dbReference type="SAM" id="Phobius"/>
    </source>
</evidence>
<keyword evidence="1" id="KW-0472">Membrane</keyword>
<proteinExistence type="predicted"/>